<feature type="chain" id="PRO_5034652809" evidence="1">
    <location>
        <begin position="22"/>
        <end position="249"/>
    </location>
</feature>
<evidence type="ECO:0000313" key="3">
    <source>
        <dbReference type="Proteomes" id="UP000521943"/>
    </source>
</evidence>
<sequence length="249" mass="27860">MKVTLPSILLGLLSLSTYASAYLDYNELDARDSTNSLLVERNTVDVAFQPSLRSFLEGAVHAHQRALDDRDDLLEARNPNNIVTVDFFAMLDGAPLPVIPVQTPHVYIGKRPPEPARVSYTPVLHKTGGRAREIEVVKTTLLRLRSSLFQHTRIIIDYIVAHHRYRTDSSSYASQMESRLRADTILFSPPFLTGHHPTLDDDRLSEGKIWAILSAETRMKTAFTSSGLQLRATYCPSIIISSSTQAEIQ</sequence>
<dbReference type="AlphaFoldDB" id="A0A8H6HZ07"/>
<proteinExistence type="predicted"/>
<name>A0A8H6HZ07_9AGAR</name>
<dbReference type="Proteomes" id="UP000521943">
    <property type="component" value="Unassembled WGS sequence"/>
</dbReference>
<comment type="caution">
    <text evidence="2">The sequence shown here is derived from an EMBL/GenBank/DDBJ whole genome shotgun (WGS) entry which is preliminary data.</text>
</comment>
<evidence type="ECO:0000313" key="2">
    <source>
        <dbReference type="EMBL" id="KAF6755546.1"/>
    </source>
</evidence>
<keyword evidence="3" id="KW-1185">Reference proteome</keyword>
<feature type="signal peptide" evidence="1">
    <location>
        <begin position="1"/>
        <end position="21"/>
    </location>
</feature>
<keyword evidence="1" id="KW-0732">Signal</keyword>
<protein>
    <submittedName>
        <fullName evidence="2">Uncharacterized protein</fullName>
    </submittedName>
</protein>
<gene>
    <name evidence="2" type="ORF">DFP72DRAFT_1119577</name>
</gene>
<evidence type="ECO:0000256" key="1">
    <source>
        <dbReference type="SAM" id="SignalP"/>
    </source>
</evidence>
<reference evidence="2 3" key="1">
    <citation type="submission" date="2020-07" db="EMBL/GenBank/DDBJ databases">
        <title>Comparative genomics of pyrophilous fungi reveals a link between fire events and developmental genes.</title>
        <authorList>
            <consortium name="DOE Joint Genome Institute"/>
            <person name="Steindorff A.S."/>
            <person name="Carver A."/>
            <person name="Calhoun S."/>
            <person name="Stillman K."/>
            <person name="Liu H."/>
            <person name="Lipzen A."/>
            <person name="Pangilinan J."/>
            <person name="Labutti K."/>
            <person name="Bruns T.D."/>
            <person name="Grigoriev I.V."/>
        </authorList>
    </citation>
    <scope>NUCLEOTIDE SEQUENCE [LARGE SCALE GENOMIC DNA]</scope>
    <source>
        <strain evidence="2 3">CBS 144469</strain>
    </source>
</reference>
<dbReference type="EMBL" id="JACGCI010000029">
    <property type="protein sequence ID" value="KAF6755546.1"/>
    <property type="molecule type" value="Genomic_DNA"/>
</dbReference>
<accession>A0A8H6HZ07</accession>
<organism evidence="2 3">
    <name type="scientific">Ephemerocybe angulata</name>
    <dbReference type="NCBI Taxonomy" id="980116"/>
    <lineage>
        <taxon>Eukaryota</taxon>
        <taxon>Fungi</taxon>
        <taxon>Dikarya</taxon>
        <taxon>Basidiomycota</taxon>
        <taxon>Agaricomycotina</taxon>
        <taxon>Agaricomycetes</taxon>
        <taxon>Agaricomycetidae</taxon>
        <taxon>Agaricales</taxon>
        <taxon>Agaricineae</taxon>
        <taxon>Psathyrellaceae</taxon>
        <taxon>Ephemerocybe</taxon>
    </lineage>
</organism>